<dbReference type="EMBL" id="PEKT02000004">
    <property type="protein sequence ID" value="PIS55754.1"/>
    <property type="molecule type" value="Genomic_DNA"/>
</dbReference>
<comment type="caution">
    <text evidence="7">The sequence shown here is derived from an EMBL/GenBank/DDBJ whole genome shotgun (WGS) entry which is preliminary data.</text>
</comment>
<dbReference type="Pfam" id="PF08609">
    <property type="entry name" value="Fes1"/>
    <property type="match status" value="1"/>
</dbReference>
<evidence type="ECO:0000256" key="3">
    <source>
        <dbReference type="ARBA" id="ARBA00020719"/>
    </source>
</evidence>
<reference evidence="6" key="4">
    <citation type="submission" date="2024-03" db="EMBL/GenBank/DDBJ databases">
        <title>Improved genome assembly of Candida auris strain B8441 and annotation of B11205.</title>
        <authorList>
            <person name="Cauldron N.C."/>
            <person name="Shea T."/>
            <person name="Cuomo C.A."/>
        </authorList>
    </citation>
    <scope>NUCLEOTIDE SEQUENCE</scope>
    <source>
        <strain evidence="6">B8441</strain>
    </source>
</reference>
<gene>
    <name evidence="7" type="ORF">B9J08_001859</name>
    <name evidence="6" type="ORF">B9J08_00329</name>
</gene>
<dbReference type="VEuPathDB" id="FungiDB:CJJ09_001623"/>
<accession>A0A5Q7YAC7</accession>
<organism evidence="7">
    <name type="scientific">Candidozyma auris</name>
    <name type="common">Yeast</name>
    <name type="synonym">Candida auris</name>
    <dbReference type="NCBI Taxonomy" id="498019"/>
    <lineage>
        <taxon>Eukaryota</taxon>
        <taxon>Fungi</taxon>
        <taxon>Dikarya</taxon>
        <taxon>Ascomycota</taxon>
        <taxon>Saccharomycotina</taxon>
        <taxon>Pichiomycetes</taxon>
        <taxon>Metschnikowiaceae</taxon>
        <taxon>Candidozyma</taxon>
    </lineage>
</organism>
<evidence type="ECO:0000313" key="8">
    <source>
        <dbReference type="Proteomes" id="UP000230249"/>
    </source>
</evidence>
<dbReference type="VEuPathDB" id="FungiDB:B9J08_001859"/>
<comment type="similarity">
    <text evidence="1">Belongs to the FES1 family.</text>
</comment>
<proteinExistence type="inferred from homology"/>
<protein>
    <recommendedName>
        <fullName evidence="3">Hsp70 nucleotide exchange factor FES1</fullName>
    </recommendedName>
    <alternativeName>
        <fullName evidence="2">Hsp70 nucleotide exchange factor fes1</fullName>
    </alternativeName>
</protein>
<reference evidence="7 8" key="1">
    <citation type="journal article" date="2017" name="Clin. Infect. Dis.">
        <title>Simultaneous emergence of multidrug-resistant Candida auris on 3 continents confirmed by whole-genome sequencing and epidemiological analyses.</title>
        <authorList>
            <person name="Lockhart S.R."/>
            <person name="Etienne K.A."/>
            <person name="Vallabhaneni S."/>
            <person name="Farooqi J."/>
            <person name="Chowdhary A."/>
            <person name="Govender N.P."/>
            <person name="Colombo A.L."/>
            <person name="Calvo B."/>
            <person name="Cuomo C.A."/>
            <person name="Desjardins C.A."/>
            <person name="Berkow E.L."/>
            <person name="Castanheira M."/>
            <person name="Magobo R.E."/>
            <person name="Jabeen K."/>
            <person name="Asghar R.J."/>
            <person name="Meis J.F."/>
            <person name="Jackson B."/>
            <person name="Chiller T."/>
            <person name="Litvintseva A.P."/>
        </authorList>
    </citation>
    <scope>NUCLEOTIDE SEQUENCE [LARGE SCALE GENOMIC DNA]</scope>
    <source>
        <strain evidence="7 8">B8441</strain>
    </source>
</reference>
<dbReference type="OrthoDB" id="10250458at2759"/>
<reference evidence="6 8" key="3">
    <citation type="journal article" date="2018" name="Nat. Commun.">
        <title>Genomic insights into multidrug-resistance, mating and virulence in Candida auris and related emerging species.</title>
        <authorList>
            <person name="Munoz J.F."/>
            <person name="Gade L."/>
            <person name="Chow N.A."/>
            <person name="Loparev V.N."/>
            <person name="Juieng P."/>
            <person name="Berkow E.L."/>
            <person name="Farrer R.A."/>
            <person name="Litvintseva A.P."/>
            <person name="Cuomo C.A."/>
        </authorList>
    </citation>
    <scope>GENOME REANNOTATION</scope>
    <source>
        <strain evidence="6 8">B8441</strain>
    </source>
</reference>
<dbReference type="InterPro" id="IPR011989">
    <property type="entry name" value="ARM-like"/>
</dbReference>
<evidence type="ECO:0000313" key="6">
    <source>
        <dbReference type="EMBL" id="KAK8442012.1"/>
    </source>
</evidence>
<dbReference type="Gene3D" id="1.25.10.10">
    <property type="entry name" value="Leucine-rich Repeat Variant"/>
    <property type="match status" value="1"/>
</dbReference>
<dbReference type="VEuPathDB" id="FungiDB:CJI97_002520"/>
<dbReference type="Proteomes" id="UP000230249">
    <property type="component" value="Unassembled WGS sequence"/>
</dbReference>
<name>A0A2H0ZQL4_CANAR</name>
<dbReference type="GO" id="GO:0000774">
    <property type="term" value="F:adenyl-nucleotide exchange factor activity"/>
    <property type="evidence" value="ECO:0007669"/>
    <property type="project" value="TreeGrafter"/>
</dbReference>
<dbReference type="InterPro" id="IPR016024">
    <property type="entry name" value="ARM-type_fold"/>
</dbReference>
<dbReference type="STRING" id="498019.A0A2H0ZQL4"/>
<dbReference type="EMBL" id="PEKT03000001">
    <property type="protein sequence ID" value="KAK8442012.1"/>
    <property type="molecule type" value="Genomic_DNA"/>
</dbReference>
<evidence type="ECO:0000256" key="2">
    <source>
        <dbReference type="ARBA" id="ARBA00015214"/>
    </source>
</evidence>
<sequence>MEKLLQWSIASQSGDKETMDKIGKPDPEMLSKLFGNGPDEPTLMKQSIEVVENPEATDEAKETALENFEMLVENLDNANNIENLKLWPSVIAQLSSSNLNLSVLAASIIGVATQNNPNSQKAFLEKENGLEILINLVKADSTPRELALKALFALSCFVRNYPEATERFTNLGGWEALHLQGSHEDHKLLLRKLSLTSALLSTGLDEKKLDHFKNSRFVDNLISTFDSQNVGCIDKALNIISQLQSLQYKFTSDEIKRLVSQLESVSHLKDKFNEEDYHTATIIASQ</sequence>
<keyword evidence="8" id="KW-1185">Reference proteome</keyword>
<dbReference type="VEuPathDB" id="FungiDB:CJI96_0000317"/>
<reference evidence="7" key="2">
    <citation type="submission" date="2017-11" db="EMBL/GenBank/DDBJ databases">
        <title>Candida auris genome assembly and annotation.</title>
        <authorList>
            <person name="Munoz J.F."/>
            <person name="Gade L.G."/>
            <person name="Chow N.A."/>
            <person name="Litvintseva A.P."/>
            <person name="Loparev V.N."/>
            <person name="Cuomo C.A."/>
        </authorList>
    </citation>
    <scope>NUCLEOTIDE SEQUENCE</scope>
    <source>
        <strain evidence="7">B8441</strain>
    </source>
</reference>
<feature type="domain" description="Nucleotide exchange factor Fes1" evidence="5">
    <location>
        <begin position="1"/>
        <end position="81"/>
    </location>
</feature>
<dbReference type="OMA" id="LHWSIAN"/>
<evidence type="ECO:0000256" key="1">
    <source>
        <dbReference type="ARBA" id="ARBA00011045"/>
    </source>
</evidence>
<accession>A0A2H0ZQL4</accession>
<dbReference type="PANTHER" id="PTHR19316">
    <property type="entry name" value="PROTEIN FOLDING REGULATOR"/>
    <property type="match status" value="1"/>
</dbReference>
<dbReference type="SUPFAM" id="SSF48371">
    <property type="entry name" value="ARM repeat"/>
    <property type="match status" value="1"/>
</dbReference>
<evidence type="ECO:0000256" key="4">
    <source>
        <dbReference type="ARBA" id="ARBA00022737"/>
    </source>
</evidence>
<dbReference type="AlphaFoldDB" id="A0A2H0ZQL4"/>
<dbReference type="InterPro" id="IPR013918">
    <property type="entry name" value="Nucleotide_exch_fac_Fes1"/>
</dbReference>
<dbReference type="PANTHER" id="PTHR19316:SF18">
    <property type="entry name" value="HSP70-BINDING PROTEIN 1"/>
    <property type="match status" value="1"/>
</dbReference>
<dbReference type="GO" id="GO:0005783">
    <property type="term" value="C:endoplasmic reticulum"/>
    <property type="evidence" value="ECO:0007669"/>
    <property type="project" value="TreeGrafter"/>
</dbReference>
<keyword evidence="4" id="KW-0677">Repeat</keyword>
<dbReference type="VEuPathDB" id="FungiDB:CJJ07_002354"/>
<evidence type="ECO:0000313" key="7">
    <source>
        <dbReference type="EMBL" id="PIS55754.1"/>
    </source>
</evidence>
<evidence type="ECO:0000259" key="5">
    <source>
        <dbReference type="Pfam" id="PF08609"/>
    </source>
</evidence>
<dbReference type="InterPro" id="IPR050693">
    <property type="entry name" value="Hsp70_NEF-Inhibitors"/>
</dbReference>